<reference evidence="1 2" key="1">
    <citation type="journal article" date="2022" name="bioRxiv">
        <title>The genome of the oomycete Peronosclerospora sorghi, a cosmopolitan pathogen of maize and sorghum, is inflated with dispersed pseudogenes.</title>
        <authorList>
            <person name="Fletcher K."/>
            <person name="Martin F."/>
            <person name="Isakeit T."/>
            <person name="Cavanaugh K."/>
            <person name="Magill C."/>
            <person name="Michelmore R."/>
        </authorList>
    </citation>
    <scope>NUCLEOTIDE SEQUENCE [LARGE SCALE GENOMIC DNA]</scope>
    <source>
        <strain evidence="1">P6</strain>
    </source>
</reference>
<dbReference type="Proteomes" id="UP001163321">
    <property type="component" value="Chromosome 5"/>
</dbReference>
<keyword evidence="2" id="KW-1185">Reference proteome</keyword>
<proteinExistence type="predicted"/>
<organism evidence="1 2">
    <name type="scientific">Peronosclerospora sorghi</name>
    <dbReference type="NCBI Taxonomy" id="230839"/>
    <lineage>
        <taxon>Eukaryota</taxon>
        <taxon>Sar</taxon>
        <taxon>Stramenopiles</taxon>
        <taxon>Oomycota</taxon>
        <taxon>Peronosporomycetes</taxon>
        <taxon>Peronosporales</taxon>
        <taxon>Peronosporaceae</taxon>
        <taxon>Peronosclerospora</taxon>
    </lineage>
</organism>
<protein>
    <submittedName>
        <fullName evidence="1">Uncharacterized protein</fullName>
    </submittedName>
</protein>
<gene>
    <name evidence="1" type="ORF">PsorP6_009101</name>
</gene>
<comment type="caution">
    <text evidence="1">The sequence shown here is derived from an EMBL/GenBank/DDBJ whole genome shotgun (WGS) entry which is preliminary data.</text>
</comment>
<sequence>MWISQKGPELQRILQAQQLHESPSVHDHAAGQQSAATYATKRVSPVYARCILDEVTHMDQTFRGLDMSQVETAHDAVSVLSLPKEPRRPSKGTRFFRSLRRAAGISVERAVAAFVDPNGCVTNICKCIPVSPRDGDHHVEFLNPQWYSEDPVW</sequence>
<evidence type="ECO:0000313" key="1">
    <source>
        <dbReference type="EMBL" id="KAI9912283.1"/>
    </source>
</evidence>
<accession>A0ACC0W2E1</accession>
<evidence type="ECO:0000313" key="2">
    <source>
        <dbReference type="Proteomes" id="UP001163321"/>
    </source>
</evidence>
<name>A0ACC0W2E1_9STRA</name>
<dbReference type="EMBL" id="CM047584">
    <property type="protein sequence ID" value="KAI9912283.1"/>
    <property type="molecule type" value="Genomic_DNA"/>
</dbReference>